<protein>
    <recommendedName>
        <fullName evidence="5">Peptidase S49 domain-containing protein</fullName>
    </recommendedName>
</protein>
<proteinExistence type="inferred from homology"/>
<dbReference type="Gene3D" id="3.90.226.10">
    <property type="entry name" value="2-enoyl-CoA Hydratase, Chain A, domain 1"/>
    <property type="match status" value="1"/>
</dbReference>
<dbReference type="Gene3D" id="6.20.330.10">
    <property type="match status" value="1"/>
</dbReference>
<evidence type="ECO:0000256" key="3">
    <source>
        <dbReference type="ARBA" id="ARBA00022801"/>
    </source>
</evidence>
<dbReference type="EMBL" id="LAZR01028878">
    <property type="protein sequence ID" value="KKL61245.1"/>
    <property type="molecule type" value="Genomic_DNA"/>
</dbReference>
<accession>A0A0F9FVA3</accession>
<dbReference type="Pfam" id="PF01343">
    <property type="entry name" value="Peptidase_S49"/>
    <property type="match status" value="1"/>
</dbReference>
<evidence type="ECO:0000256" key="1">
    <source>
        <dbReference type="ARBA" id="ARBA00008683"/>
    </source>
</evidence>
<dbReference type="GO" id="GO:0008236">
    <property type="term" value="F:serine-type peptidase activity"/>
    <property type="evidence" value="ECO:0007669"/>
    <property type="project" value="UniProtKB-KW"/>
</dbReference>
<evidence type="ECO:0000256" key="2">
    <source>
        <dbReference type="ARBA" id="ARBA00022670"/>
    </source>
</evidence>
<dbReference type="PANTHER" id="PTHR42987">
    <property type="entry name" value="PEPTIDASE S49"/>
    <property type="match status" value="1"/>
</dbReference>
<keyword evidence="4" id="KW-0720">Serine protease</keyword>
<feature type="non-terminal residue" evidence="6">
    <location>
        <position position="1"/>
    </location>
</feature>
<dbReference type="InterPro" id="IPR002142">
    <property type="entry name" value="Peptidase_S49"/>
</dbReference>
<organism evidence="6">
    <name type="scientific">marine sediment metagenome</name>
    <dbReference type="NCBI Taxonomy" id="412755"/>
    <lineage>
        <taxon>unclassified sequences</taxon>
        <taxon>metagenomes</taxon>
        <taxon>ecological metagenomes</taxon>
    </lineage>
</organism>
<name>A0A0F9FVA3_9ZZZZ</name>
<dbReference type="GO" id="GO:0006508">
    <property type="term" value="P:proteolysis"/>
    <property type="evidence" value="ECO:0007669"/>
    <property type="project" value="UniProtKB-KW"/>
</dbReference>
<dbReference type="InterPro" id="IPR029045">
    <property type="entry name" value="ClpP/crotonase-like_dom_sf"/>
</dbReference>
<comment type="similarity">
    <text evidence="1">Belongs to the peptidase S49 family.</text>
</comment>
<sequence>DQVIAMLHVNGLIGSNKVALVDAFCRQVEHDGNVKAVLLRVSSPGGGISACDRIYKRLIDFRGHTGKKMVVSMGSVAASGGYYISVPAHAIYAEPTTITGSIGVLASVTVLAGTLEKIGVEIKVVRSSQAKAWKAAPNMMERPADYQMAELQKTIDKMHERFQSIVITERGQLIKARPKTTKTYTGADGKEFSVTETYPYNGQIFLAAEAKKLGMIDKVGYVEDAIDGAAKLAGLGNPKVVLYSPRRSILQEMGLARSSPLSLESLGQLQIPQIMMVWKVGN</sequence>
<dbReference type="SUPFAM" id="SSF52096">
    <property type="entry name" value="ClpP/crotonase"/>
    <property type="match status" value="1"/>
</dbReference>
<evidence type="ECO:0000256" key="4">
    <source>
        <dbReference type="ARBA" id="ARBA00022825"/>
    </source>
</evidence>
<dbReference type="InterPro" id="IPR047272">
    <property type="entry name" value="S49_SppA_C"/>
</dbReference>
<keyword evidence="2" id="KW-0645">Protease</keyword>
<comment type="caution">
    <text evidence="6">The sequence shown here is derived from an EMBL/GenBank/DDBJ whole genome shotgun (WGS) entry which is preliminary data.</text>
</comment>
<evidence type="ECO:0000259" key="5">
    <source>
        <dbReference type="Pfam" id="PF01343"/>
    </source>
</evidence>
<dbReference type="AlphaFoldDB" id="A0A0F9FVA3"/>
<dbReference type="CDD" id="cd07023">
    <property type="entry name" value="S49_Sppa_N_C"/>
    <property type="match status" value="1"/>
</dbReference>
<reference evidence="6" key="1">
    <citation type="journal article" date="2015" name="Nature">
        <title>Complex archaea that bridge the gap between prokaryotes and eukaryotes.</title>
        <authorList>
            <person name="Spang A."/>
            <person name="Saw J.H."/>
            <person name="Jorgensen S.L."/>
            <person name="Zaremba-Niedzwiedzka K."/>
            <person name="Martijn J."/>
            <person name="Lind A.E."/>
            <person name="van Eijk R."/>
            <person name="Schleper C."/>
            <person name="Guy L."/>
            <person name="Ettema T.J."/>
        </authorList>
    </citation>
    <scope>NUCLEOTIDE SEQUENCE</scope>
</reference>
<evidence type="ECO:0000313" key="6">
    <source>
        <dbReference type="EMBL" id="KKL61245.1"/>
    </source>
</evidence>
<gene>
    <name evidence="6" type="ORF">LCGC14_2197210</name>
</gene>
<keyword evidence="3" id="KW-0378">Hydrolase</keyword>
<dbReference type="PANTHER" id="PTHR42987:SF4">
    <property type="entry name" value="PROTEASE SOHB-RELATED"/>
    <property type="match status" value="1"/>
</dbReference>
<feature type="domain" description="Peptidase S49" evidence="5">
    <location>
        <begin position="65"/>
        <end position="190"/>
    </location>
</feature>